<dbReference type="InterPro" id="IPR016181">
    <property type="entry name" value="Acyl_CoA_acyltransferase"/>
</dbReference>
<proteinExistence type="predicted"/>
<accession>A0A9X2P7L8</accession>
<organism evidence="2 3">
    <name type="scientific">Aquiflexum gelatinilyticum</name>
    <dbReference type="NCBI Taxonomy" id="2961943"/>
    <lineage>
        <taxon>Bacteria</taxon>
        <taxon>Pseudomonadati</taxon>
        <taxon>Bacteroidota</taxon>
        <taxon>Cytophagia</taxon>
        <taxon>Cytophagales</taxon>
        <taxon>Cyclobacteriaceae</taxon>
        <taxon>Aquiflexum</taxon>
    </lineage>
</organism>
<dbReference type="Pfam" id="PF13480">
    <property type="entry name" value="Acetyltransf_6"/>
    <property type="match status" value="1"/>
</dbReference>
<dbReference type="SUPFAM" id="SSF55729">
    <property type="entry name" value="Acyl-CoA N-acyltransferases (Nat)"/>
    <property type="match status" value="1"/>
</dbReference>
<dbReference type="AlphaFoldDB" id="A0A9X2P7L8"/>
<sequence>MPNLTAYQGITSKNSVLKYSAIEKYHNPILDFESEDFQKIINKRHFKAKYNRVNKSGNLHFENLTSMERLLLALDQIEVFHNLRQGAAFNKTPFPLDKDERNIFIEWFKKGLLHATALWLDDKLIGAIIMIRDGNHTVHLAGLITYSPFHGRYSPGLVHLYLLVLRLKEEGFHFLKLSPGYDSYKERFSNDNEEIYELLISGNRIALMKRNLRVFFRRIILKKGIRPMELSVWIDKNRAAFKNKLFRFKKGNAHKNVNWSHILGKINPEKEVKILDDFEFKVLDLTQLLLVNDCTFEICRWEFLQDALKRLEENQLFFTLTDKKRLILCVWYNNPDVVSKKINKSEFPYNSNDIFAALDVDFNQLKFLK</sequence>
<evidence type="ECO:0000313" key="2">
    <source>
        <dbReference type="EMBL" id="MCR9014624.1"/>
    </source>
</evidence>
<keyword evidence="3" id="KW-1185">Reference proteome</keyword>
<evidence type="ECO:0000313" key="3">
    <source>
        <dbReference type="Proteomes" id="UP001142175"/>
    </source>
</evidence>
<dbReference type="EMBL" id="JANSUY010000003">
    <property type="protein sequence ID" value="MCR9014624.1"/>
    <property type="molecule type" value="Genomic_DNA"/>
</dbReference>
<comment type="caution">
    <text evidence="2">The sequence shown here is derived from an EMBL/GenBank/DDBJ whole genome shotgun (WGS) entry which is preliminary data.</text>
</comment>
<gene>
    <name evidence="2" type="ORF">NU887_06215</name>
</gene>
<dbReference type="Proteomes" id="UP001142175">
    <property type="component" value="Unassembled WGS sequence"/>
</dbReference>
<reference evidence="2" key="1">
    <citation type="submission" date="2022-08" db="EMBL/GenBank/DDBJ databases">
        <authorList>
            <person name="Zhang D."/>
        </authorList>
    </citation>
    <scope>NUCLEOTIDE SEQUENCE</scope>
    <source>
        <strain evidence="2">XJ19-11</strain>
    </source>
</reference>
<protein>
    <submittedName>
        <fullName evidence="2">GNAT family N-acetyltransferase</fullName>
    </submittedName>
</protein>
<feature type="domain" description="BioF2-like acetyltransferase" evidence="1">
    <location>
        <begin position="44"/>
        <end position="186"/>
    </location>
</feature>
<dbReference type="RefSeq" id="WP_258422506.1">
    <property type="nucleotide sequence ID" value="NZ_JANSUY010000003.1"/>
</dbReference>
<name>A0A9X2P7L8_9BACT</name>
<dbReference type="InterPro" id="IPR038740">
    <property type="entry name" value="BioF2-like_GNAT_dom"/>
</dbReference>
<evidence type="ECO:0000259" key="1">
    <source>
        <dbReference type="Pfam" id="PF13480"/>
    </source>
</evidence>